<evidence type="ECO:0000313" key="1">
    <source>
        <dbReference type="EMBL" id="CAG6643937.1"/>
    </source>
</evidence>
<sequence length="112" mass="13023">MELRWEMCQDYDRFYPMVTLCFLHSERKTTARRYTLRCTCVWHATRSDPFIPVMSMSEQLLIKYSKQTFSPSTSSGVTRAYSSATSLPLSPNLFKLTLGSVMRAKYRMTANI</sequence>
<organism evidence="1">
    <name type="scientific">Cacopsylla melanoneura</name>
    <dbReference type="NCBI Taxonomy" id="428564"/>
    <lineage>
        <taxon>Eukaryota</taxon>
        <taxon>Metazoa</taxon>
        <taxon>Ecdysozoa</taxon>
        <taxon>Arthropoda</taxon>
        <taxon>Hexapoda</taxon>
        <taxon>Insecta</taxon>
        <taxon>Pterygota</taxon>
        <taxon>Neoptera</taxon>
        <taxon>Paraneoptera</taxon>
        <taxon>Hemiptera</taxon>
        <taxon>Sternorrhyncha</taxon>
        <taxon>Psylloidea</taxon>
        <taxon>Psyllidae</taxon>
        <taxon>Psyllinae</taxon>
        <taxon>Cacopsylla</taxon>
    </lineage>
</organism>
<dbReference type="EMBL" id="HBUF01129827">
    <property type="protein sequence ID" value="CAG6643937.1"/>
    <property type="molecule type" value="Transcribed_RNA"/>
</dbReference>
<reference evidence="1" key="1">
    <citation type="submission" date="2021-05" db="EMBL/GenBank/DDBJ databases">
        <authorList>
            <person name="Alioto T."/>
            <person name="Alioto T."/>
            <person name="Gomez Garrido J."/>
        </authorList>
    </citation>
    <scope>NUCLEOTIDE SEQUENCE</scope>
</reference>
<protein>
    <submittedName>
        <fullName evidence="1">Uncharacterized protein</fullName>
    </submittedName>
</protein>
<proteinExistence type="predicted"/>
<accession>A0A8D8W1T2</accession>
<dbReference type="AlphaFoldDB" id="A0A8D8W1T2"/>
<name>A0A8D8W1T2_9HEMI</name>